<dbReference type="KEGG" id="fnc:HMPREF0946_02139"/>
<dbReference type="AlphaFoldDB" id="U3H033"/>
<keyword evidence="1" id="KW-0812">Transmembrane</keyword>
<evidence type="ECO:0000256" key="1">
    <source>
        <dbReference type="SAM" id="Phobius"/>
    </source>
</evidence>
<protein>
    <recommendedName>
        <fullName evidence="2">Cation-transporting P-type ATPase N-terminal domain-containing protein</fullName>
    </recommendedName>
</protein>
<accession>U3H033</accession>
<reference evidence="3 4" key="1">
    <citation type="submission" date="2013-08" db="EMBL/GenBank/DDBJ databases">
        <title>The Genome Sequence of Fusobacterium sp. 3_1_36A2.</title>
        <authorList>
            <consortium name="The Broad Institute Genome Sequencing Platform"/>
            <person name="Earl A."/>
            <person name="Ward D."/>
            <person name="Feldgarden M."/>
            <person name="Gevers D."/>
            <person name="Strauss J."/>
            <person name="White A."/>
            <person name="Allen-Vercoe E."/>
            <person name="Walker B."/>
            <person name="Young S.K."/>
            <person name="Zeng Q."/>
            <person name="Gargeya S."/>
            <person name="Fitzgerald M."/>
            <person name="Haas B."/>
            <person name="Abouelleil A."/>
            <person name="Alvarado L."/>
            <person name="Arachchi H.M."/>
            <person name="Berlin A.M."/>
            <person name="Chapman S.B."/>
            <person name="Goldberg J."/>
            <person name="Griggs A."/>
            <person name="Gujja S."/>
            <person name="Hansen M."/>
            <person name="Howarth C."/>
            <person name="Imamovic A."/>
            <person name="Larimer J."/>
            <person name="McCowen C."/>
            <person name="Montmayeur A."/>
            <person name="Murphy C."/>
            <person name="Neiman D."/>
            <person name="Pearson M."/>
            <person name="Priest M."/>
            <person name="Roberts A."/>
            <person name="Saif S."/>
            <person name="Shea T."/>
            <person name="Sisk P."/>
            <person name="Sykes S."/>
            <person name="Wortman J."/>
            <person name="Nusbaum C."/>
            <person name="Birren B."/>
        </authorList>
    </citation>
    <scope>NUCLEOTIDE SEQUENCE [LARGE SCALE GENOMIC DNA]</scope>
    <source>
        <strain evidence="3 4">3_1_36A2</strain>
    </source>
</reference>
<dbReference type="EMBL" id="CP003700">
    <property type="protein sequence ID" value="AGU16156.1"/>
    <property type="molecule type" value="Genomic_DNA"/>
</dbReference>
<dbReference type="SUPFAM" id="SSF81665">
    <property type="entry name" value="Calcium ATPase, transmembrane domain M"/>
    <property type="match status" value="1"/>
</dbReference>
<organism evidence="3 4">
    <name type="scientific">Fusobacterium vincentii 3_1_36A2</name>
    <dbReference type="NCBI Taxonomy" id="469604"/>
    <lineage>
        <taxon>Bacteria</taxon>
        <taxon>Fusobacteriati</taxon>
        <taxon>Fusobacteriota</taxon>
        <taxon>Fusobacteriia</taxon>
        <taxon>Fusobacteriales</taxon>
        <taxon>Fusobacteriaceae</taxon>
        <taxon>Fusobacterium</taxon>
    </lineage>
</organism>
<dbReference type="Proteomes" id="UP000016231">
    <property type="component" value="Chromosome"/>
</dbReference>
<dbReference type="PANTHER" id="PTHR42861">
    <property type="entry name" value="CALCIUM-TRANSPORTING ATPASE"/>
    <property type="match status" value="1"/>
</dbReference>
<dbReference type="InterPro" id="IPR004014">
    <property type="entry name" value="ATPase_P-typ_cation-transptr_N"/>
</dbReference>
<proteinExistence type="predicted"/>
<dbReference type="Pfam" id="PF00690">
    <property type="entry name" value="Cation_ATPase_N"/>
    <property type="match status" value="1"/>
</dbReference>
<evidence type="ECO:0000259" key="2">
    <source>
        <dbReference type="SMART" id="SM00831"/>
    </source>
</evidence>
<evidence type="ECO:0000313" key="4">
    <source>
        <dbReference type="Proteomes" id="UP000016231"/>
    </source>
</evidence>
<evidence type="ECO:0000313" key="3">
    <source>
        <dbReference type="EMBL" id="AGU16156.1"/>
    </source>
</evidence>
<sequence length="115" mass="13166">MRHFTKSKKQLFEEFKTISTGLTDEEVEKRRKKYGENKFVEKEKDGLIKIFLNQFKDSLVIILLIAAVISFFSGNKDSTVVIVLVLILNSILGAWQTVKAQKSLDSLKKNVISKM</sequence>
<name>U3H033_FUSVC</name>
<feature type="transmembrane region" description="Helical" evidence="1">
    <location>
        <begin position="58"/>
        <end position="74"/>
    </location>
</feature>
<dbReference type="STRING" id="469604.HMPREF0946_02139"/>
<feature type="domain" description="Cation-transporting P-type ATPase N-terminal" evidence="2">
    <location>
        <begin position="2"/>
        <end position="75"/>
    </location>
</feature>
<dbReference type="eggNOG" id="COG0474">
    <property type="taxonomic scope" value="Bacteria"/>
</dbReference>
<keyword evidence="1" id="KW-0472">Membrane</keyword>
<keyword evidence="1" id="KW-1133">Transmembrane helix</keyword>
<dbReference type="InterPro" id="IPR023298">
    <property type="entry name" value="ATPase_P-typ_TM_dom_sf"/>
</dbReference>
<dbReference type="SMART" id="SM00831">
    <property type="entry name" value="Cation_ATPase_N"/>
    <property type="match status" value="1"/>
</dbReference>
<dbReference type="Gene3D" id="2.70.150.10">
    <property type="entry name" value="Calcium-transporting ATPase, cytoplasmic transduction domain A"/>
    <property type="match status" value="1"/>
</dbReference>
<feature type="transmembrane region" description="Helical" evidence="1">
    <location>
        <begin position="80"/>
        <end position="98"/>
    </location>
</feature>
<dbReference type="Gene3D" id="1.20.1110.10">
    <property type="entry name" value="Calcium-transporting ATPase, transmembrane domain"/>
    <property type="match status" value="1"/>
</dbReference>
<gene>
    <name evidence="3" type="ORF">HMPREF0946_02139</name>
</gene>
<dbReference type="HOGENOM" id="CLU_169572_0_0_0"/>